<keyword evidence="6" id="KW-0472">Membrane</keyword>
<feature type="region of interest" description="Disordered" evidence="5">
    <location>
        <begin position="823"/>
        <end position="867"/>
    </location>
</feature>
<evidence type="ECO:0000256" key="3">
    <source>
        <dbReference type="ARBA" id="ARBA00022737"/>
    </source>
</evidence>
<evidence type="ECO:0000313" key="10">
    <source>
        <dbReference type="RefSeq" id="XP_013062203.2"/>
    </source>
</evidence>
<dbReference type="InterPro" id="IPR003591">
    <property type="entry name" value="Leu-rich_rpt_typical-subtyp"/>
</dbReference>
<dbReference type="Proteomes" id="UP001165740">
    <property type="component" value="Chromosome 8"/>
</dbReference>
<evidence type="ECO:0000256" key="1">
    <source>
        <dbReference type="ARBA" id="ARBA00022614"/>
    </source>
</evidence>
<evidence type="ECO:0000259" key="7">
    <source>
        <dbReference type="PROSITE" id="PS50835"/>
    </source>
</evidence>
<dbReference type="PANTHER" id="PTHR24366:SF164">
    <property type="entry name" value="CONNECTIN-LIKE PROTEIN"/>
    <property type="match status" value="1"/>
</dbReference>
<dbReference type="OMA" id="HNYLARI"/>
<keyword evidence="4" id="KW-1015">Disulfide bond</keyword>
<dbReference type="PROSITE" id="PS50835">
    <property type="entry name" value="IG_LIKE"/>
    <property type="match status" value="1"/>
</dbReference>
<dbReference type="SMART" id="SM00409">
    <property type="entry name" value="IG"/>
    <property type="match status" value="1"/>
</dbReference>
<dbReference type="InterPro" id="IPR036179">
    <property type="entry name" value="Ig-like_dom_sf"/>
</dbReference>
<accession>A0A9U8DVY3</accession>
<dbReference type="AlphaFoldDB" id="A0A9U8DVY3"/>
<feature type="domain" description="Ig-like" evidence="7">
    <location>
        <begin position="490"/>
        <end position="618"/>
    </location>
</feature>
<sequence length="1001" mass="114510">MGETSSAWSSKRAAFFLNIFTTEPIQLFTQKCPPSTSLRSVKRWVKLIFKQISISALSSLELWPVSLTKILVVLLVFCICQTSAASNKLQCPDLCTCFSADSISPSSGALMSVDCSGLGFSQVVFKYMLTSNSSIGITDDNITLNLDDQLKINKTDQANNTLIIQGQPFDSFNSNHNQLDTTSFPSNEVQVFDMSNNKLQCLTAEMFPQLGSLDYLNASHNSIYHIENTTFTGMVSLKLLDLSHNNINTSVWDSLHILSRLSQLLLNNNHMQFQANSTLVLSFNHLTTLDISNNPLMELPLDFFQHLPFMHSLNLANCSLQELSAHLFKNMKHLEKLNLNSNSIRILSQPLFQETSLKWLSISSMPNLTTLSHVTFHGLSQLEYLNLSNNPNFHWIQPDLFTPLKELKILDLSHSGIKYLSEITFVNNVNLMKVFLNNNPFHCSCVNAWLAKEVHEDHSKFVNISLLECINFEDKTKSSVAKADFQCYEVKVHNMTSRVSVPLGSRMLLECKYDSDEAAVIKWTTPSGAVYYHHHFYTNASQHMLSPQDVQPESEFHIGHYWHDSSSYHSELSSKSNRVMILSDGSLYIDYMMRSDPGPYTCQVSNQFYNQTTSIKIYIACKLSGEVKIFAIVVGLLCALAFFTLNVIYVIISWTARRLVNKRRREIIRQMLENLNAYKTTQITRIHENYTHQLTRVRNQYHIQRDKLHRNYTSQVARVKRGCSNQVEKVRDNYNSKLHHLREYSTNQIIQIRERANNQIVRIRDYGSSQLDKLRETYKLQQQHVLKLLDTMNLDNCRHVVETECMRAESMMYDIDLLGEEDRTDSPLSEYTTAASSPATSLEEKSDVGLSSTMEVDLGNNRDYSTSSSDQDIIIEMQTRVDLEPTLSLNIADRWQYDPELEERHEYSMKVLSQSESGNERCLLELESETSVLPEQDIEGMLKAVKQKHDDNESQWEGSYVTPDSSPVKYCPISQTFNYKLKHLAGKESQEKIHDNSETDI</sequence>
<dbReference type="RefSeq" id="XP_013062203.2">
    <property type="nucleotide sequence ID" value="XM_013206749.2"/>
</dbReference>
<keyword evidence="3" id="KW-0677">Repeat</keyword>
<feature type="compositionally biased region" description="Polar residues" evidence="5">
    <location>
        <begin position="826"/>
        <end position="840"/>
    </location>
</feature>
<evidence type="ECO:0000256" key="2">
    <source>
        <dbReference type="ARBA" id="ARBA00022729"/>
    </source>
</evidence>
<keyword evidence="6" id="KW-1133">Transmembrane helix</keyword>
<dbReference type="SUPFAM" id="SSF52058">
    <property type="entry name" value="L domain-like"/>
    <property type="match status" value="1"/>
</dbReference>
<dbReference type="InterPro" id="IPR007110">
    <property type="entry name" value="Ig-like_dom"/>
</dbReference>
<dbReference type="KEGG" id="bgt:106051556"/>
<dbReference type="OrthoDB" id="10061535at2759"/>
<gene>
    <name evidence="9 10" type="primary">LOC106051556</name>
</gene>
<protein>
    <submittedName>
        <fullName evidence="9 10">Immunoglobulin domain and leucine-rich repeat-containing protein 2-like</fullName>
    </submittedName>
</protein>
<feature type="transmembrane region" description="Helical" evidence="6">
    <location>
        <begin position="629"/>
        <end position="656"/>
    </location>
</feature>
<dbReference type="RefSeq" id="XP_013062202.2">
    <property type="nucleotide sequence ID" value="XM_013206748.2"/>
</dbReference>
<organism evidence="8 10">
    <name type="scientific">Biomphalaria glabrata</name>
    <name type="common">Bloodfluke planorb</name>
    <name type="synonym">Freshwater snail</name>
    <dbReference type="NCBI Taxonomy" id="6526"/>
    <lineage>
        <taxon>Eukaryota</taxon>
        <taxon>Metazoa</taxon>
        <taxon>Spiralia</taxon>
        <taxon>Lophotrochozoa</taxon>
        <taxon>Mollusca</taxon>
        <taxon>Gastropoda</taxon>
        <taxon>Heterobranchia</taxon>
        <taxon>Euthyneura</taxon>
        <taxon>Panpulmonata</taxon>
        <taxon>Hygrophila</taxon>
        <taxon>Lymnaeoidea</taxon>
        <taxon>Planorbidae</taxon>
        <taxon>Biomphalaria</taxon>
    </lineage>
</organism>
<dbReference type="InterPro" id="IPR013783">
    <property type="entry name" value="Ig-like_fold"/>
</dbReference>
<evidence type="ECO:0000313" key="8">
    <source>
        <dbReference type="Proteomes" id="UP001165740"/>
    </source>
</evidence>
<dbReference type="GeneID" id="106051556"/>
<keyword evidence="2" id="KW-0732">Signal</keyword>
<dbReference type="InterPro" id="IPR003599">
    <property type="entry name" value="Ig_sub"/>
</dbReference>
<evidence type="ECO:0000256" key="5">
    <source>
        <dbReference type="SAM" id="MobiDB-lite"/>
    </source>
</evidence>
<dbReference type="InterPro" id="IPR032675">
    <property type="entry name" value="LRR_dom_sf"/>
</dbReference>
<reference evidence="9 10" key="1">
    <citation type="submission" date="2025-04" db="UniProtKB">
        <authorList>
            <consortium name="RefSeq"/>
        </authorList>
    </citation>
    <scope>IDENTIFICATION</scope>
</reference>
<dbReference type="Pfam" id="PF13855">
    <property type="entry name" value="LRR_8"/>
    <property type="match status" value="3"/>
</dbReference>
<dbReference type="Gene3D" id="3.80.10.10">
    <property type="entry name" value="Ribonuclease Inhibitor"/>
    <property type="match status" value="2"/>
</dbReference>
<dbReference type="InterPro" id="IPR001611">
    <property type="entry name" value="Leu-rich_rpt"/>
</dbReference>
<dbReference type="PROSITE" id="PS51450">
    <property type="entry name" value="LRR"/>
    <property type="match status" value="1"/>
</dbReference>
<keyword evidence="1" id="KW-0433">Leucine-rich repeat</keyword>
<name>A0A9U8DVY3_BIOGL</name>
<evidence type="ECO:0000313" key="9">
    <source>
        <dbReference type="RefSeq" id="XP_013062202.2"/>
    </source>
</evidence>
<dbReference type="PANTHER" id="PTHR24366">
    <property type="entry name" value="IG(IMMUNOGLOBULIN) AND LRR(LEUCINE RICH REPEAT) DOMAINS"/>
    <property type="match status" value="1"/>
</dbReference>
<keyword evidence="8" id="KW-1185">Reference proteome</keyword>
<proteinExistence type="predicted"/>
<keyword evidence="6" id="KW-0812">Transmembrane</keyword>
<evidence type="ECO:0000256" key="6">
    <source>
        <dbReference type="SAM" id="Phobius"/>
    </source>
</evidence>
<dbReference type="SUPFAM" id="SSF48726">
    <property type="entry name" value="Immunoglobulin"/>
    <property type="match status" value="1"/>
</dbReference>
<dbReference type="Gene3D" id="2.60.40.10">
    <property type="entry name" value="Immunoglobulins"/>
    <property type="match status" value="1"/>
</dbReference>
<dbReference type="SMART" id="SM00369">
    <property type="entry name" value="LRR_TYP"/>
    <property type="match status" value="7"/>
</dbReference>
<evidence type="ECO:0000256" key="4">
    <source>
        <dbReference type="ARBA" id="ARBA00023157"/>
    </source>
</evidence>